<dbReference type="EMBL" id="BGPR01000944">
    <property type="protein sequence ID" value="GBM40834.1"/>
    <property type="molecule type" value="Genomic_DNA"/>
</dbReference>
<accession>A0A4Y2FMH7</accession>
<keyword evidence="2" id="KW-1185">Reference proteome</keyword>
<organism evidence="1 2">
    <name type="scientific">Araneus ventricosus</name>
    <name type="common">Orbweaver spider</name>
    <name type="synonym">Epeira ventricosa</name>
    <dbReference type="NCBI Taxonomy" id="182803"/>
    <lineage>
        <taxon>Eukaryota</taxon>
        <taxon>Metazoa</taxon>
        <taxon>Ecdysozoa</taxon>
        <taxon>Arthropoda</taxon>
        <taxon>Chelicerata</taxon>
        <taxon>Arachnida</taxon>
        <taxon>Araneae</taxon>
        <taxon>Araneomorphae</taxon>
        <taxon>Entelegynae</taxon>
        <taxon>Araneoidea</taxon>
        <taxon>Araneidae</taxon>
        <taxon>Araneus</taxon>
    </lineage>
</organism>
<dbReference type="Proteomes" id="UP000499080">
    <property type="component" value="Unassembled WGS sequence"/>
</dbReference>
<reference evidence="1 2" key="1">
    <citation type="journal article" date="2019" name="Sci. Rep.">
        <title>Orb-weaving spider Araneus ventricosus genome elucidates the spidroin gene catalogue.</title>
        <authorList>
            <person name="Kono N."/>
            <person name="Nakamura H."/>
            <person name="Ohtoshi R."/>
            <person name="Moran D.A.P."/>
            <person name="Shinohara A."/>
            <person name="Yoshida Y."/>
            <person name="Fujiwara M."/>
            <person name="Mori M."/>
            <person name="Tomita M."/>
            <person name="Arakawa K."/>
        </authorList>
    </citation>
    <scope>NUCLEOTIDE SEQUENCE [LARGE SCALE GENOMIC DNA]</scope>
</reference>
<evidence type="ECO:0000313" key="2">
    <source>
        <dbReference type="Proteomes" id="UP000499080"/>
    </source>
</evidence>
<evidence type="ECO:0000313" key="1">
    <source>
        <dbReference type="EMBL" id="GBM40834.1"/>
    </source>
</evidence>
<dbReference type="OrthoDB" id="6753017at2759"/>
<dbReference type="AlphaFoldDB" id="A0A4Y2FMH7"/>
<sequence>MEQIYGEKPTPTTFRQKRKGKYGDCIVFSTVRTLKTVVCFRDESGNILNGTWHTSKSSNEKTEQKRFVQTADALLLEDMQLMTYGSTVCPPRDDFFCDSEDMVP</sequence>
<gene>
    <name evidence="1" type="ORF">AVEN_137335_1</name>
</gene>
<comment type="caution">
    <text evidence="1">The sequence shown here is derived from an EMBL/GenBank/DDBJ whole genome shotgun (WGS) entry which is preliminary data.</text>
</comment>
<name>A0A4Y2FMH7_ARAVE</name>
<proteinExistence type="predicted"/>
<protein>
    <submittedName>
        <fullName evidence="1">Uncharacterized protein</fullName>
    </submittedName>
</protein>